<dbReference type="SUPFAM" id="SSF53850">
    <property type="entry name" value="Periplasmic binding protein-like II"/>
    <property type="match status" value="1"/>
</dbReference>
<sequence length="214" mass="23808">MQFRLGFPSKGRIARAIEASLKANNFNIILSNSRCYLGKVSTPSSFEIRLMPATNIASELASGNLDFGLTGLDLMLENNTQNIKQLKKFNQSKAEIGLLTPLSWDRAINNPSLLHLCLTPILSSKYTQISKRYINIKNLKQLHLTKCKSTTEIEPFIKNSNIVIDVISSGTTATSNMLSTTPIISTTLCMFYNRTSRISSKTLNLIHILCHSLI</sequence>
<name>A0ABX4MHD8_9HYPH</name>
<evidence type="ECO:0000313" key="13">
    <source>
        <dbReference type="Proteomes" id="UP000229529"/>
    </source>
</evidence>
<dbReference type="EMBL" id="NXGS01000069">
    <property type="protein sequence ID" value="PIM96383.1"/>
    <property type="molecule type" value="Genomic_DNA"/>
</dbReference>
<dbReference type="NCBIfam" id="TIGR00070">
    <property type="entry name" value="hisG"/>
    <property type="match status" value="1"/>
</dbReference>
<dbReference type="InterPro" id="IPR001348">
    <property type="entry name" value="ATP_PRibTrfase_HisG"/>
</dbReference>
<evidence type="ECO:0000256" key="8">
    <source>
        <dbReference type="ARBA" id="ARBA00023102"/>
    </source>
</evidence>
<dbReference type="PANTHER" id="PTHR21403:SF8">
    <property type="entry name" value="ATP PHOSPHORIBOSYLTRANSFERASE"/>
    <property type="match status" value="1"/>
</dbReference>
<comment type="caution">
    <text evidence="12">The sequence shown here is derived from an EMBL/GenBank/DDBJ whole genome shotgun (WGS) entry which is preliminary data.</text>
</comment>
<reference evidence="12" key="1">
    <citation type="submission" date="2017-09" db="EMBL/GenBank/DDBJ databases">
        <authorList>
            <person name="Campbell M.A."/>
            <person name="Lukasik P."/>
            <person name="Simon C."/>
            <person name="McCutcheon J.P."/>
        </authorList>
    </citation>
    <scope>NUCLEOTIDE SEQUENCE [LARGE SCALE GENOMIC DNA]</scope>
    <source>
        <strain evidence="12">ALECUR</strain>
    </source>
</reference>
<proteinExistence type="predicted"/>
<keyword evidence="5" id="KW-0028">Amino-acid biosynthesis</keyword>
<comment type="catalytic activity">
    <reaction evidence="1">
        <text>1-(5-phospho-beta-D-ribosyl)-ATP + diphosphate = 5-phospho-alpha-D-ribose 1-diphosphate + ATP</text>
        <dbReference type="Rhea" id="RHEA:18473"/>
        <dbReference type="ChEBI" id="CHEBI:30616"/>
        <dbReference type="ChEBI" id="CHEBI:33019"/>
        <dbReference type="ChEBI" id="CHEBI:58017"/>
        <dbReference type="ChEBI" id="CHEBI:73183"/>
        <dbReference type="EC" id="2.4.2.17"/>
    </reaction>
</comment>
<evidence type="ECO:0000256" key="1">
    <source>
        <dbReference type="ARBA" id="ARBA00000915"/>
    </source>
</evidence>
<protein>
    <recommendedName>
        <fullName evidence="4 10">ATP phosphoribosyltransferase</fullName>
        <ecNumber evidence="3 10">2.4.2.17</ecNumber>
    </recommendedName>
</protein>
<comment type="function">
    <text evidence="9">Catalyzes the condensation of ATP and 5-phosphoribose 1-diphosphate to form N'-(5'-phosphoribosyl)-ATP (PR-ATP). Has a crucial role in the pathway because the rate of histidine biosynthesis seems to be controlled primarily by regulation of HisG enzymatic activity.</text>
</comment>
<dbReference type="Gene3D" id="3.40.190.10">
    <property type="entry name" value="Periplasmic binding protein-like II"/>
    <property type="match status" value="2"/>
</dbReference>
<dbReference type="Proteomes" id="UP000229529">
    <property type="component" value="Unassembled WGS sequence"/>
</dbReference>
<keyword evidence="13" id="KW-1185">Reference proteome</keyword>
<feature type="domain" description="ATP phosphoribosyltransferase catalytic" evidence="11">
    <location>
        <begin position="53"/>
        <end position="199"/>
    </location>
</feature>
<dbReference type="InterPro" id="IPR013820">
    <property type="entry name" value="ATP_PRibTrfase_cat"/>
</dbReference>
<evidence type="ECO:0000256" key="7">
    <source>
        <dbReference type="ARBA" id="ARBA00022679"/>
    </source>
</evidence>
<keyword evidence="7 12" id="KW-0808">Transferase</keyword>
<evidence type="ECO:0000259" key="11">
    <source>
        <dbReference type="Pfam" id="PF01634"/>
    </source>
</evidence>
<dbReference type="Pfam" id="PF01634">
    <property type="entry name" value="HisG"/>
    <property type="match status" value="1"/>
</dbReference>
<accession>A0ABX4MHD8</accession>
<evidence type="ECO:0000313" key="12">
    <source>
        <dbReference type="EMBL" id="PIM96383.1"/>
    </source>
</evidence>
<evidence type="ECO:0000256" key="6">
    <source>
        <dbReference type="ARBA" id="ARBA00022676"/>
    </source>
</evidence>
<evidence type="ECO:0000256" key="5">
    <source>
        <dbReference type="ARBA" id="ARBA00022605"/>
    </source>
</evidence>
<comment type="pathway">
    <text evidence="2">Amino-acid biosynthesis; L-histidine biosynthesis; L-histidine from 5-phospho-alpha-D-ribose 1-diphosphate: step 1/9.</text>
</comment>
<dbReference type="EC" id="2.4.2.17" evidence="3 10"/>
<evidence type="ECO:0000256" key="10">
    <source>
        <dbReference type="NCBIfam" id="TIGR00070"/>
    </source>
</evidence>
<keyword evidence="8" id="KW-0368">Histidine biosynthesis</keyword>
<evidence type="ECO:0000256" key="9">
    <source>
        <dbReference type="ARBA" id="ARBA00024861"/>
    </source>
</evidence>
<organism evidence="12 13">
    <name type="scientific">Candidatus Hodgkinia cicadicola</name>
    <dbReference type="NCBI Taxonomy" id="573658"/>
    <lineage>
        <taxon>Bacteria</taxon>
        <taxon>Pseudomonadati</taxon>
        <taxon>Pseudomonadota</taxon>
        <taxon>Alphaproteobacteria</taxon>
        <taxon>Hyphomicrobiales</taxon>
        <taxon>Candidatus Hodgkinia</taxon>
    </lineage>
</organism>
<evidence type="ECO:0000256" key="2">
    <source>
        <dbReference type="ARBA" id="ARBA00004667"/>
    </source>
</evidence>
<dbReference type="PANTHER" id="PTHR21403">
    <property type="entry name" value="ATP PHOSPHORIBOSYLTRANSFERASE ATP-PRTASE"/>
    <property type="match status" value="1"/>
</dbReference>
<dbReference type="GO" id="GO:0003879">
    <property type="term" value="F:ATP phosphoribosyltransferase activity"/>
    <property type="evidence" value="ECO:0007669"/>
    <property type="project" value="UniProtKB-EC"/>
</dbReference>
<evidence type="ECO:0000256" key="4">
    <source>
        <dbReference type="ARBA" id="ARBA00020998"/>
    </source>
</evidence>
<keyword evidence="6 12" id="KW-0328">Glycosyltransferase</keyword>
<gene>
    <name evidence="12" type="primary">hisG</name>
    <name evidence="12" type="ORF">alecur_105</name>
</gene>
<evidence type="ECO:0000256" key="3">
    <source>
        <dbReference type="ARBA" id="ARBA00011946"/>
    </source>
</evidence>